<keyword evidence="2" id="KW-1185">Reference proteome</keyword>
<dbReference type="Proteomes" id="UP000054771">
    <property type="component" value="Unassembled WGS sequence"/>
</dbReference>
<proteinExistence type="predicted"/>
<dbReference type="Gene3D" id="3.30.710.10">
    <property type="entry name" value="Potassium Channel Kv1.1, Chain A"/>
    <property type="match status" value="1"/>
</dbReference>
<protein>
    <recommendedName>
        <fullName evidence="3">BTB domain-containing protein</fullName>
    </recommendedName>
</protein>
<dbReference type="EMBL" id="CDMC01000003">
    <property type="protein sequence ID" value="CEL03421.1"/>
    <property type="molecule type" value="Genomic_DNA"/>
</dbReference>
<name>A0A0U5FXQ1_ASPCI</name>
<organism evidence="1 2">
    <name type="scientific">Aspergillus calidoustus</name>
    <dbReference type="NCBI Taxonomy" id="454130"/>
    <lineage>
        <taxon>Eukaryota</taxon>
        <taxon>Fungi</taxon>
        <taxon>Dikarya</taxon>
        <taxon>Ascomycota</taxon>
        <taxon>Pezizomycotina</taxon>
        <taxon>Eurotiomycetes</taxon>
        <taxon>Eurotiomycetidae</taxon>
        <taxon>Eurotiales</taxon>
        <taxon>Aspergillaceae</taxon>
        <taxon>Aspergillus</taxon>
        <taxon>Aspergillus subgen. Nidulantes</taxon>
    </lineage>
</organism>
<evidence type="ECO:0000313" key="1">
    <source>
        <dbReference type="EMBL" id="CEL03421.1"/>
    </source>
</evidence>
<accession>A0A0U5FXQ1</accession>
<dbReference type="AlphaFoldDB" id="A0A0U5FXQ1"/>
<dbReference type="STRING" id="454130.A0A0U5FXQ1"/>
<gene>
    <name evidence="1" type="ORF">ASPCAL04576</name>
</gene>
<evidence type="ECO:0008006" key="3">
    <source>
        <dbReference type="Google" id="ProtNLM"/>
    </source>
</evidence>
<dbReference type="OrthoDB" id="5326346at2759"/>
<sequence>MAAVTHEVTPEGNAILVVKNPNAPFAPCHTKSAAPGESADAIDNKNPSQEVRIRVSSAHLKLASPVFKKALSGEWKEAATLKDSGSVAIETSEWDVDALLLLMRIFHCQLSDLPKKLDIERLAKLLVLVDYYECDDLLGFIGERWHTPLYTFQNIRVTTIRFWVAWTLAHAEAFSHYSTMLVRHADGPIMSLGLPIPSTIVDNLNERREVALSSSIQSSRIRRANGKAKIAYATSSANAPYQGLSLHDLQAAVGELKPPQFREWTKDKPDPDSPIKPHECKHTRFSELRAAVASRDIKGIELSDFKSLSGKVKPVVASKG</sequence>
<evidence type="ECO:0000313" key="2">
    <source>
        <dbReference type="Proteomes" id="UP000054771"/>
    </source>
</evidence>
<dbReference type="InterPro" id="IPR011333">
    <property type="entry name" value="SKP1/BTB/POZ_sf"/>
</dbReference>
<dbReference type="OMA" id="CLASEYF"/>
<reference evidence="2" key="1">
    <citation type="journal article" date="2016" name="Genome Announc.">
        <title>Draft genome sequences of fungus Aspergillus calidoustus.</title>
        <authorList>
            <person name="Horn F."/>
            <person name="Linde J."/>
            <person name="Mattern D.J."/>
            <person name="Walther G."/>
            <person name="Guthke R."/>
            <person name="Scherlach K."/>
            <person name="Martin K."/>
            <person name="Brakhage A.A."/>
            <person name="Petzke L."/>
            <person name="Valiante V."/>
        </authorList>
    </citation>
    <scope>NUCLEOTIDE SEQUENCE [LARGE SCALE GENOMIC DNA]</scope>
    <source>
        <strain evidence="2">SF006504</strain>
    </source>
</reference>